<sequence length="188" mass="20737">MAGINLLPWRERLRQSRRRRLLGLLMAALLLAMAAIGLGVRYFSTAVEIQDARNAYLLREIALLDERVGEVAILGRERQSLLERVQFIQRLRHGRPVAGRVFEQLLLALPDGVHLSALTMKDGVLAVEGGAGSTEDISRLIRNLGESDWLASPLLSEVRSDSTTGRTSRFRLVIAPVLPEPLAQDGAP</sequence>
<protein>
    <submittedName>
        <fullName evidence="2">Pilus assembly protein PilN</fullName>
    </submittedName>
</protein>
<evidence type="ECO:0000313" key="3">
    <source>
        <dbReference type="Proteomes" id="UP000292639"/>
    </source>
</evidence>
<dbReference type="Proteomes" id="UP000292639">
    <property type="component" value="Unassembled WGS sequence"/>
</dbReference>
<organism evidence="2 3">
    <name type="scientific">Stutzerimonas kirkiae</name>
    <dbReference type="NCBI Taxonomy" id="2211392"/>
    <lineage>
        <taxon>Bacteria</taxon>
        <taxon>Pseudomonadati</taxon>
        <taxon>Pseudomonadota</taxon>
        <taxon>Gammaproteobacteria</taxon>
        <taxon>Pseudomonadales</taxon>
        <taxon>Pseudomonadaceae</taxon>
        <taxon>Stutzerimonas</taxon>
    </lineage>
</organism>
<dbReference type="AlphaFoldDB" id="A0A4Q9R1W5"/>
<evidence type="ECO:0000313" key="2">
    <source>
        <dbReference type="EMBL" id="TBU92160.1"/>
    </source>
</evidence>
<dbReference type="Pfam" id="PF05137">
    <property type="entry name" value="PilN"/>
    <property type="match status" value="1"/>
</dbReference>
<name>A0A4Q9R1W5_9GAMM</name>
<dbReference type="InterPro" id="IPR052534">
    <property type="entry name" value="Extracell_DNA_Util/SecSys_Comp"/>
</dbReference>
<reference evidence="2 3" key="1">
    <citation type="submission" date="2018-06" db="EMBL/GenBank/DDBJ databases">
        <title>Three novel Pseudomonas species isolated from symptomatic oak.</title>
        <authorList>
            <person name="Bueno-Gonzalez V."/>
            <person name="Brady C."/>
        </authorList>
    </citation>
    <scope>NUCLEOTIDE SEQUENCE [LARGE SCALE GENOMIC DNA]</scope>
    <source>
        <strain evidence="2 3">P17C</strain>
    </source>
</reference>
<proteinExistence type="predicted"/>
<accession>A0A4Q9R1W5</accession>
<dbReference type="OrthoDB" id="5296173at2"/>
<dbReference type="RefSeq" id="WP_131185857.1">
    <property type="nucleotide sequence ID" value="NZ_QJUO01000037.1"/>
</dbReference>
<keyword evidence="1" id="KW-1133">Transmembrane helix</keyword>
<gene>
    <name evidence="2" type="ORF">DNJ96_15205</name>
</gene>
<dbReference type="GO" id="GO:0043683">
    <property type="term" value="P:type IV pilus assembly"/>
    <property type="evidence" value="ECO:0007669"/>
    <property type="project" value="TreeGrafter"/>
</dbReference>
<comment type="caution">
    <text evidence="2">The sequence shown here is derived from an EMBL/GenBank/DDBJ whole genome shotgun (WGS) entry which is preliminary data.</text>
</comment>
<dbReference type="PANTHER" id="PTHR40278:SF2">
    <property type="entry name" value="TYPE IV PILUS INNER MEMBRANE COMPONENT PILN"/>
    <property type="match status" value="1"/>
</dbReference>
<dbReference type="GO" id="GO:0043107">
    <property type="term" value="P:type IV pilus-dependent motility"/>
    <property type="evidence" value="ECO:0007669"/>
    <property type="project" value="TreeGrafter"/>
</dbReference>
<evidence type="ECO:0000256" key="1">
    <source>
        <dbReference type="SAM" id="Phobius"/>
    </source>
</evidence>
<dbReference type="InterPro" id="IPR007813">
    <property type="entry name" value="PilN"/>
</dbReference>
<dbReference type="PANTHER" id="PTHR40278">
    <property type="entry name" value="DNA UTILIZATION PROTEIN HOFN"/>
    <property type="match status" value="1"/>
</dbReference>
<keyword evidence="1" id="KW-0472">Membrane</keyword>
<keyword evidence="3" id="KW-1185">Reference proteome</keyword>
<dbReference type="EMBL" id="QJUP01000024">
    <property type="protein sequence ID" value="TBU92160.1"/>
    <property type="molecule type" value="Genomic_DNA"/>
</dbReference>
<keyword evidence="1" id="KW-0812">Transmembrane</keyword>
<feature type="transmembrane region" description="Helical" evidence="1">
    <location>
        <begin position="21"/>
        <end position="43"/>
    </location>
</feature>